<name>A0A1F8GSF5_9BACT</name>
<organism evidence="2 3">
    <name type="scientific">Candidatus Yanofskybacteria bacterium RIFCSPLOWO2_01_FULL_49_17</name>
    <dbReference type="NCBI Taxonomy" id="1802700"/>
    <lineage>
        <taxon>Bacteria</taxon>
        <taxon>Candidatus Yanofskyibacteriota</taxon>
    </lineage>
</organism>
<keyword evidence="1" id="KW-0812">Transmembrane</keyword>
<reference evidence="2 3" key="1">
    <citation type="journal article" date="2016" name="Nat. Commun.">
        <title>Thousands of microbial genomes shed light on interconnected biogeochemical processes in an aquifer system.</title>
        <authorList>
            <person name="Anantharaman K."/>
            <person name="Brown C.T."/>
            <person name="Hug L.A."/>
            <person name="Sharon I."/>
            <person name="Castelle C.J."/>
            <person name="Probst A.J."/>
            <person name="Thomas B.C."/>
            <person name="Singh A."/>
            <person name="Wilkins M.J."/>
            <person name="Karaoz U."/>
            <person name="Brodie E.L."/>
            <person name="Williams K.H."/>
            <person name="Hubbard S.S."/>
            <person name="Banfield J.F."/>
        </authorList>
    </citation>
    <scope>NUCLEOTIDE SEQUENCE [LARGE SCALE GENOMIC DNA]</scope>
</reference>
<accession>A0A1F8GSF5</accession>
<dbReference type="AlphaFoldDB" id="A0A1F8GSF5"/>
<evidence type="ECO:0000313" key="2">
    <source>
        <dbReference type="EMBL" id="OGN27588.1"/>
    </source>
</evidence>
<evidence type="ECO:0000313" key="3">
    <source>
        <dbReference type="Proteomes" id="UP000178444"/>
    </source>
</evidence>
<dbReference type="Proteomes" id="UP000178444">
    <property type="component" value="Unassembled WGS sequence"/>
</dbReference>
<protein>
    <recommendedName>
        <fullName evidence="4">Ada DNA repair metal-binding domain-containing protein</fullName>
    </recommendedName>
</protein>
<comment type="caution">
    <text evidence="2">The sequence shown here is derived from an EMBL/GenBank/DDBJ whole genome shotgun (WGS) entry which is preliminary data.</text>
</comment>
<gene>
    <name evidence="2" type="ORF">A2941_01155</name>
</gene>
<feature type="transmembrane region" description="Helical" evidence="1">
    <location>
        <begin position="19"/>
        <end position="37"/>
    </location>
</feature>
<keyword evidence="1" id="KW-1133">Transmembrane helix</keyword>
<sequence length="123" mass="13532">MIADFKERVKLYYQRHERLIFLVFCLILVIGIGYNIGRAYSNHKGGSQQSILSAGTPTTSKKPAITATPKDPRVVVSKAAKSMLYHYVWCSGAKNIKEENELWFGSASAAETAGYTLAANCTP</sequence>
<proteinExistence type="predicted"/>
<dbReference type="EMBL" id="MGKO01000008">
    <property type="protein sequence ID" value="OGN27588.1"/>
    <property type="molecule type" value="Genomic_DNA"/>
</dbReference>
<dbReference type="Gene3D" id="3.40.10.10">
    <property type="entry name" value="DNA Methylphosphotriester Repair Domain"/>
    <property type="match status" value="1"/>
</dbReference>
<dbReference type="SUPFAM" id="SSF57884">
    <property type="entry name" value="Ada DNA repair protein, N-terminal domain (N-Ada 10)"/>
    <property type="match status" value="1"/>
</dbReference>
<keyword evidence="1" id="KW-0472">Membrane</keyword>
<dbReference type="InterPro" id="IPR035451">
    <property type="entry name" value="Ada-like_dom_sf"/>
</dbReference>
<evidence type="ECO:0000256" key="1">
    <source>
        <dbReference type="SAM" id="Phobius"/>
    </source>
</evidence>
<evidence type="ECO:0008006" key="4">
    <source>
        <dbReference type="Google" id="ProtNLM"/>
    </source>
</evidence>